<evidence type="ECO:0000313" key="2">
    <source>
        <dbReference type="EMBL" id="APE95001.1"/>
    </source>
</evidence>
<dbReference type="KEGG" id="hhsr:HSR6_0539"/>
<accession>A0A1D8S318</accession>
<evidence type="ECO:0000313" key="1">
    <source>
        <dbReference type="EMBL" id="AOW79747.1"/>
    </source>
</evidence>
<dbReference type="AlphaFoldDB" id="A0A1D8S318"/>
<evidence type="ECO:0000313" key="4">
    <source>
        <dbReference type="Proteomes" id="UP000186165"/>
    </source>
</evidence>
<protein>
    <recommendedName>
        <fullName evidence="5">AbrB family transcriptional regulator</fullName>
    </recommendedName>
</protein>
<keyword evidence="4" id="KW-1185">Reference proteome</keyword>
<dbReference type="EMBL" id="CP016070">
    <property type="protein sequence ID" value="AOW79747.1"/>
    <property type="molecule type" value="Genomic_DNA"/>
</dbReference>
<accession>A0A1J1ABQ0</accession>
<organism evidence="1 3">
    <name type="scientific">Halodesulfurarchaeum formicicum</name>
    <dbReference type="NCBI Taxonomy" id="1873524"/>
    <lineage>
        <taxon>Archaea</taxon>
        <taxon>Methanobacteriati</taxon>
        <taxon>Methanobacteriota</taxon>
        <taxon>Stenosarchaea group</taxon>
        <taxon>Halobacteria</taxon>
        <taxon>Halobacteriales</taxon>
        <taxon>Halobacteriaceae</taxon>
        <taxon>Halodesulfurarchaeum</taxon>
    </lineage>
</organism>
<evidence type="ECO:0000313" key="3">
    <source>
        <dbReference type="Proteomes" id="UP000185608"/>
    </source>
</evidence>
<sequence length="72" mass="7759">MGLPAQSRAMTAERTMIGVHEIDADGTIELDEAVFEACQLERDSRVLVVASPEGGITVRPVTTEFSPRKSGQ</sequence>
<dbReference type="STRING" id="1873524.HSR6_0539"/>
<reference evidence="1 3" key="1">
    <citation type="submission" date="2016-06" db="EMBL/GenBank/DDBJ databases">
        <title>Discovery of anaerobic lithoheterotrophic haloarchaeon capable of sulfur respiration by hydrogen and formate.</title>
        <authorList>
            <person name="Sorokin D.Y."/>
            <person name="Kublanov I.V."/>
            <person name="Roman P."/>
            <person name="Sinninghe Damste J.S."/>
            <person name="Golyshin P.N."/>
            <person name="Rojo D."/>
            <person name="Ciordia S."/>
            <person name="Mena Md.C."/>
            <person name="Ferrer M."/>
            <person name="Smedile F."/>
            <person name="Messina E."/>
            <person name="La Cono V."/>
            <person name="Yakimov M.M."/>
        </authorList>
    </citation>
    <scope>NUCLEOTIDE SEQUENCE [LARGE SCALE GENOMIC DNA]</scope>
    <source>
        <strain evidence="1 3">HTSR1</strain>
    </source>
</reference>
<dbReference type="KEGG" id="halh:HTSR_0552"/>
<evidence type="ECO:0008006" key="5">
    <source>
        <dbReference type="Google" id="ProtNLM"/>
    </source>
</evidence>
<name>A0A1D8S318_9EURY</name>
<reference evidence="4" key="2">
    <citation type="submission" date="2016-08" db="EMBL/GenBank/DDBJ databases">
        <title>Discovery of first anaerobic lithoheterotrophic haloarchae widely represented in hypersaline habitats.</title>
        <authorList>
            <person name="Sorokin D.Y."/>
            <person name="Kublanov I.V."/>
            <person name="Roman P."/>
            <person name="Sinninghe Damste J.S."/>
            <person name="Golyshin P.N."/>
            <person name="Rojo D."/>
            <person name="Ciordia S."/>
            <person name="Mena Md.C."/>
            <person name="Ferrer M."/>
            <person name="Smedile F."/>
            <person name="Messina E."/>
            <person name="La Cono V."/>
            <person name="Yakimov M.M."/>
        </authorList>
    </citation>
    <scope>NUCLEOTIDE SEQUENCE [LARGE SCALE GENOMIC DNA]</scope>
    <source>
        <strain evidence="4">HSR6</strain>
    </source>
</reference>
<reference evidence="2" key="3">
    <citation type="journal article" date="2017" name="ISME J.">
        <title>Discovery of anaerobic lithoheterotrophic haloarchaea, ubiquitous in hypersaline habitats.</title>
        <authorList>
            <person name="Sorokin D.Y."/>
            <person name="Messina E."/>
            <person name="Smedile F."/>
            <person name="Roman P."/>
            <person name="Damste J.S.S."/>
            <person name="Ciordia S."/>
            <person name="Mena M.C."/>
            <person name="Ferrer M."/>
            <person name="Golyshin P.N."/>
            <person name="Kublanov I.V."/>
            <person name="Samarov N.I."/>
            <person name="Toshchakov S.V."/>
            <person name="La Cono V."/>
            <person name="Yakimov M.M."/>
        </authorList>
    </citation>
    <scope>NUCLEOTIDE SEQUENCE</scope>
    <source>
        <strain evidence="2">HSR6</strain>
    </source>
</reference>
<proteinExistence type="predicted"/>
<dbReference type="EMBL" id="CP016804">
    <property type="protein sequence ID" value="APE95001.1"/>
    <property type="molecule type" value="Genomic_DNA"/>
</dbReference>
<dbReference type="Proteomes" id="UP000186165">
    <property type="component" value="Chromosome"/>
</dbReference>
<gene>
    <name evidence="2" type="ORF">HSR6_0539</name>
    <name evidence="1" type="ORF">HTSR_0552</name>
</gene>
<dbReference type="Proteomes" id="UP000185608">
    <property type="component" value="Chromosome"/>
</dbReference>